<dbReference type="InterPro" id="IPR012902">
    <property type="entry name" value="N_methyl_site"/>
</dbReference>
<organism evidence="2 3">
    <name type="scientific">Pseudomonas gingeri</name>
    <dbReference type="NCBI Taxonomy" id="117681"/>
    <lineage>
        <taxon>Bacteria</taxon>
        <taxon>Pseudomonadati</taxon>
        <taxon>Pseudomonadota</taxon>
        <taxon>Gammaproteobacteria</taxon>
        <taxon>Pseudomonadales</taxon>
        <taxon>Pseudomonadaceae</taxon>
        <taxon>Pseudomonas</taxon>
    </lineage>
</organism>
<evidence type="ECO:0000313" key="3">
    <source>
        <dbReference type="Proteomes" id="UP000522864"/>
    </source>
</evidence>
<name>A0A7Y7WNK4_9PSED</name>
<feature type="transmembrane region" description="Helical" evidence="1">
    <location>
        <begin position="7"/>
        <end position="32"/>
    </location>
</feature>
<comment type="caution">
    <text evidence="2">The sequence shown here is derived from an EMBL/GenBank/DDBJ whole genome shotgun (WGS) entry which is preliminary data.</text>
</comment>
<dbReference type="Pfam" id="PF07963">
    <property type="entry name" value="N_methyl"/>
    <property type="match status" value="1"/>
</dbReference>
<keyword evidence="1" id="KW-0472">Membrane</keyword>
<reference evidence="2 3" key="1">
    <citation type="submission" date="2020-04" db="EMBL/GenBank/DDBJ databases">
        <title>Molecular characterization of pseudomonads from Agaricus bisporus reveal novel blotch 2 pathogens in Western Europe.</title>
        <authorList>
            <person name="Taparia T."/>
            <person name="Krijger M."/>
            <person name="Haynes E."/>
            <person name="Elpinstone J.G."/>
            <person name="Noble R."/>
            <person name="Van Der Wolf J."/>
        </authorList>
    </citation>
    <scope>NUCLEOTIDE SEQUENCE [LARGE SCALE GENOMIC DNA]</scope>
    <source>
        <strain evidence="2 3">G9001</strain>
    </source>
</reference>
<evidence type="ECO:0000313" key="2">
    <source>
        <dbReference type="EMBL" id="NWB84487.1"/>
    </source>
</evidence>
<keyword evidence="1" id="KW-1133">Transmembrane helix</keyword>
<keyword evidence="1" id="KW-0812">Transmembrane</keyword>
<sequence length="236" mass="24725">MIRHSRGFGLIELMIAITLGLIVVLGITQIFVAAKSTYISQNKAAGMQEDARFILSKMVQEIRMVGMFGCLATSAINTTAAADFLAIAPTPITWNSASNTLTLVTADIGGNGGAPTWTIVSDCRNTATATQGAATPAAGQMAFPLRKQIYAFSNNQITVATGASPAAGLVSNVRSFTVSFGVAISATDIAVSSYSSNPADPATIRSVRLQMTLYDPLGQVADQQYSVVAALRNRLQ</sequence>
<dbReference type="EMBL" id="JACAQA010000004">
    <property type="protein sequence ID" value="NWB84487.1"/>
    <property type="molecule type" value="Genomic_DNA"/>
</dbReference>
<proteinExistence type="predicted"/>
<dbReference type="AlphaFoldDB" id="A0A7Y7WNK4"/>
<gene>
    <name evidence="2" type="ORF">HX830_06285</name>
</gene>
<accession>A0A7Y7WNK4</accession>
<dbReference type="Proteomes" id="UP000522864">
    <property type="component" value="Unassembled WGS sequence"/>
</dbReference>
<dbReference type="RefSeq" id="WP_177099351.1">
    <property type="nucleotide sequence ID" value="NZ_JACAQA010000004.1"/>
</dbReference>
<dbReference type="NCBIfam" id="TIGR02532">
    <property type="entry name" value="IV_pilin_GFxxxE"/>
    <property type="match status" value="1"/>
</dbReference>
<evidence type="ECO:0000256" key="1">
    <source>
        <dbReference type="SAM" id="Phobius"/>
    </source>
</evidence>
<protein>
    <submittedName>
        <fullName evidence="2">Prepilin-type N-terminal cleavage/methylation domain-containing protein</fullName>
    </submittedName>
</protein>